<reference evidence="3" key="4">
    <citation type="journal article" date="2008" name="Nucleic Acids Res.">
        <title>The rice annotation project database (RAP-DB): 2008 update.</title>
        <authorList>
            <consortium name="The rice annotation project (RAP)"/>
        </authorList>
    </citation>
    <scope>GENOME REANNOTATION</scope>
    <source>
        <strain evidence="3">cv. Nipponbare</strain>
    </source>
</reference>
<organism evidence="2 3">
    <name type="scientific">Oryza sativa subsp. japonica</name>
    <name type="common">Rice</name>
    <dbReference type="NCBI Taxonomy" id="39947"/>
    <lineage>
        <taxon>Eukaryota</taxon>
        <taxon>Viridiplantae</taxon>
        <taxon>Streptophyta</taxon>
        <taxon>Embryophyta</taxon>
        <taxon>Tracheophyta</taxon>
        <taxon>Spermatophyta</taxon>
        <taxon>Magnoliopsida</taxon>
        <taxon>Liliopsida</taxon>
        <taxon>Poales</taxon>
        <taxon>Poaceae</taxon>
        <taxon>BOP clade</taxon>
        <taxon>Oryzoideae</taxon>
        <taxon>Oryzeae</taxon>
        <taxon>Oryzinae</taxon>
        <taxon>Oryza</taxon>
        <taxon>Oryza sativa</taxon>
    </lineage>
</organism>
<protein>
    <submittedName>
        <fullName evidence="2">Uncharacterized protein</fullName>
    </submittedName>
</protein>
<sequence length="54" mass="6571">MRAQLPWRLCGRNQEEEAKRKYDEIVRRKRDRNSVVAKTLLVPGVGKWHRRRRA</sequence>
<dbReference type="EMBL" id="AP004695">
    <property type="protein sequence ID" value="BAD12973.1"/>
    <property type="molecule type" value="Genomic_DNA"/>
</dbReference>
<reference evidence="3" key="3">
    <citation type="journal article" date="2005" name="Nature">
        <title>The map-based sequence of the rice genome.</title>
        <authorList>
            <consortium name="International rice genome sequencing project (IRGSP)"/>
            <person name="Matsumoto T."/>
            <person name="Wu J."/>
            <person name="Kanamori H."/>
            <person name="Katayose Y."/>
            <person name="Fujisawa M."/>
            <person name="Namiki N."/>
            <person name="Mizuno H."/>
            <person name="Yamamoto K."/>
            <person name="Antonio B.A."/>
            <person name="Baba T."/>
            <person name="Sakata K."/>
            <person name="Nagamura Y."/>
            <person name="Aoki H."/>
            <person name="Arikawa K."/>
            <person name="Arita K."/>
            <person name="Bito T."/>
            <person name="Chiden Y."/>
            <person name="Fujitsuka N."/>
            <person name="Fukunaka R."/>
            <person name="Hamada M."/>
            <person name="Harada C."/>
            <person name="Hayashi A."/>
            <person name="Hijishita S."/>
            <person name="Honda M."/>
            <person name="Hosokawa S."/>
            <person name="Ichikawa Y."/>
            <person name="Idonuma A."/>
            <person name="Iijima M."/>
            <person name="Ikeda M."/>
            <person name="Ikeno M."/>
            <person name="Ito K."/>
            <person name="Ito S."/>
            <person name="Ito T."/>
            <person name="Ito Y."/>
            <person name="Ito Y."/>
            <person name="Iwabuchi A."/>
            <person name="Kamiya K."/>
            <person name="Karasawa W."/>
            <person name="Kurita K."/>
            <person name="Katagiri S."/>
            <person name="Kikuta A."/>
            <person name="Kobayashi H."/>
            <person name="Kobayashi N."/>
            <person name="Machita K."/>
            <person name="Maehara T."/>
            <person name="Masukawa M."/>
            <person name="Mizubayashi T."/>
            <person name="Mukai Y."/>
            <person name="Nagasaki H."/>
            <person name="Nagata Y."/>
            <person name="Naito S."/>
            <person name="Nakashima M."/>
            <person name="Nakama Y."/>
            <person name="Nakamichi Y."/>
            <person name="Nakamura M."/>
            <person name="Meguro A."/>
            <person name="Negishi M."/>
            <person name="Ohta I."/>
            <person name="Ohta T."/>
            <person name="Okamoto M."/>
            <person name="Ono N."/>
            <person name="Saji S."/>
            <person name="Sakaguchi M."/>
            <person name="Sakai K."/>
            <person name="Shibata M."/>
            <person name="Shimokawa T."/>
            <person name="Song J."/>
            <person name="Takazaki Y."/>
            <person name="Terasawa K."/>
            <person name="Tsugane M."/>
            <person name="Tsuji K."/>
            <person name="Ueda S."/>
            <person name="Waki K."/>
            <person name="Yamagata H."/>
            <person name="Yamamoto M."/>
            <person name="Yamamoto S."/>
            <person name="Yamane H."/>
            <person name="Yoshiki S."/>
            <person name="Yoshihara R."/>
            <person name="Yukawa K."/>
            <person name="Zhong H."/>
            <person name="Yano M."/>
            <person name="Yuan Q."/>
            <person name="Ouyang S."/>
            <person name="Liu J."/>
            <person name="Jones K.M."/>
            <person name="Gansberger K."/>
            <person name="Moffat K."/>
            <person name="Hill J."/>
            <person name="Bera J."/>
            <person name="Fadrosh D."/>
            <person name="Jin S."/>
            <person name="Johri S."/>
            <person name="Kim M."/>
            <person name="Overton L."/>
            <person name="Reardon M."/>
            <person name="Tsitrin T."/>
            <person name="Vuong H."/>
            <person name="Weaver B."/>
            <person name="Ciecko A."/>
            <person name="Tallon L."/>
            <person name="Jackson J."/>
            <person name="Pai G."/>
            <person name="Aken S.V."/>
            <person name="Utterback T."/>
            <person name="Reidmuller S."/>
            <person name="Feldblyum T."/>
            <person name="Hsiao J."/>
            <person name="Zismann V."/>
            <person name="Iobst S."/>
            <person name="de Vazeille A.R."/>
            <person name="Buell C.R."/>
            <person name="Ying K."/>
            <person name="Li Y."/>
            <person name="Lu T."/>
            <person name="Huang Y."/>
            <person name="Zhao Q."/>
            <person name="Feng Q."/>
            <person name="Zhang L."/>
            <person name="Zhu J."/>
            <person name="Weng Q."/>
            <person name="Mu J."/>
            <person name="Lu Y."/>
            <person name="Fan D."/>
            <person name="Liu Y."/>
            <person name="Guan J."/>
            <person name="Zhang Y."/>
            <person name="Yu S."/>
            <person name="Liu X."/>
            <person name="Zhang Y."/>
            <person name="Hong G."/>
            <person name="Han B."/>
            <person name="Choisne N."/>
            <person name="Demange N."/>
            <person name="Orjeda G."/>
            <person name="Samain S."/>
            <person name="Cattolico L."/>
            <person name="Pelletier E."/>
            <person name="Couloux A."/>
            <person name="Segurens B."/>
            <person name="Wincker P."/>
            <person name="D'Hont A."/>
            <person name="Scarpelli C."/>
            <person name="Weissenbach J."/>
            <person name="Salanoubat M."/>
            <person name="Quetier F."/>
            <person name="Yu Y."/>
            <person name="Kim H.R."/>
            <person name="Rambo T."/>
            <person name="Currie J."/>
            <person name="Collura K."/>
            <person name="Luo M."/>
            <person name="Yang T."/>
            <person name="Ammiraju J.S.S."/>
            <person name="Engler F."/>
            <person name="Soderlund C."/>
            <person name="Wing R.A."/>
            <person name="Palmer L.E."/>
            <person name="de la Bastide M."/>
            <person name="Spiegel L."/>
            <person name="Nascimento L."/>
            <person name="Zutavern T."/>
            <person name="O'Shaughnessy A."/>
            <person name="Dike S."/>
            <person name="Dedhia N."/>
            <person name="Preston R."/>
            <person name="Balija V."/>
            <person name="McCombie W.R."/>
            <person name="Chow T."/>
            <person name="Chen H."/>
            <person name="Chung M."/>
            <person name="Chen C."/>
            <person name="Shaw J."/>
            <person name="Wu H."/>
            <person name="Hsiao K."/>
            <person name="Chao Y."/>
            <person name="Chu M."/>
            <person name="Cheng C."/>
            <person name="Hour A."/>
            <person name="Lee P."/>
            <person name="Lin S."/>
            <person name="Lin Y."/>
            <person name="Liou J."/>
            <person name="Liu S."/>
            <person name="Hsing Y."/>
            <person name="Raghuvanshi S."/>
            <person name="Mohanty A."/>
            <person name="Bharti A.K."/>
            <person name="Gaur A."/>
            <person name="Gupta V."/>
            <person name="Kumar D."/>
            <person name="Ravi V."/>
            <person name="Vij S."/>
            <person name="Kapur A."/>
            <person name="Khurana P."/>
            <person name="Khurana P."/>
            <person name="Khurana J.P."/>
            <person name="Tyagi A.K."/>
            <person name="Gaikwad K."/>
            <person name="Singh A."/>
            <person name="Dalal V."/>
            <person name="Srivastava S."/>
            <person name="Dixit A."/>
            <person name="Pal A.K."/>
            <person name="Ghazi I.A."/>
            <person name="Yadav M."/>
            <person name="Pandit A."/>
            <person name="Bhargava A."/>
            <person name="Sureshbabu K."/>
            <person name="Batra K."/>
            <person name="Sharma T.R."/>
            <person name="Mohapatra T."/>
            <person name="Singh N.K."/>
            <person name="Messing J."/>
            <person name="Nelson A.B."/>
            <person name="Fuks G."/>
            <person name="Kavchok S."/>
            <person name="Keizer G."/>
            <person name="Linton E."/>
            <person name="Llaca V."/>
            <person name="Song R."/>
            <person name="Tanyolac B."/>
            <person name="Young S."/>
            <person name="Ho-Il K."/>
            <person name="Hahn J.H."/>
            <person name="Sangsakoo G."/>
            <person name="Vanavichit A."/>
            <person name="de Mattos Luiz.A.T."/>
            <person name="Zimmer P.D."/>
            <person name="Malone G."/>
            <person name="Dellagostin O."/>
            <person name="de Oliveira A.C."/>
            <person name="Bevan M."/>
            <person name="Bancroft I."/>
            <person name="Minx P."/>
            <person name="Cordum H."/>
            <person name="Wilson R."/>
            <person name="Cheng Z."/>
            <person name="Jin W."/>
            <person name="Jiang J."/>
            <person name="Leong S.A."/>
            <person name="Iwama H."/>
            <person name="Gojobori T."/>
            <person name="Itoh T."/>
            <person name="Niimura Y."/>
            <person name="Fujii Y."/>
            <person name="Habara T."/>
            <person name="Sakai H."/>
            <person name="Sato Y."/>
            <person name="Wilson G."/>
            <person name="Kumar K."/>
            <person name="McCouch S."/>
            <person name="Juretic N."/>
            <person name="Hoen D."/>
            <person name="Wright S."/>
            <person name="Bruskiewich R."/>
            <person name="Bureau T."/>
            <person name="Miyao A."/>
            <person name="Hirochika H."/>
            <person name="Nishikawa T."/>
            <person name="Kadowaki K."/>
            <person name="Sugiura M."/>
            <person name="Burr B."/>
            <person name="Sasaki T."/>
        </authorList>
    </citation>
    <scope>NUCLEOTIDE SEQUENCE [LARGE SCALE GENOMIC DNA]</scope>
    <source>
        <strain evidence="3">cv. Nipponbare</strain>
    </source>
</reference>
<accession>Q6Z9L9</accession>
<proteinExistence type="predicted"/>
<reference evidence="1" key="1">
    <citation type="submission" date="2002-01" db="EMBL/GenBank/DDBJ databases">
        <title>Oryza sativa nipponbare(GA3) genomic DNA, chromosome 8, PAC clone:P0002F11.</title>
        <authorList>
            <person name="Sasaki T."/>
            <person name="Matsumoto T."/>
            <person name="Yamamoto K."/>
        </authorList>
    </citation>
    <scope>NUCLEOTIDE SEQUENCE</scope>
</reference>
<name>Q6Z9L9_ORYSJ</name>
<gene>
    <name evidence="1" type="ORF">P0002F11.26</name>
    <name evidence="2" type="ORF">P0474F07.4</name>
</gene>
<reference evidence="2" key="2">
    <citation type="submission" date="2002-01" db="EMBL/GenBank/DDBJ databases">
        <title>Oryza sativa nipponbare(GA3) genomic DNA, chromosome 8, PAC clone:P0474F07.</title>
        <authorList>
            <person name="Sasaki T."/>
            <person name="Matsumoto T."/>
            <person name="Yamamoto K."/>
        </authorList>
    </citation>
    <scope>NUCLEOTIDE SEQUENCE</scope>
</reference>
<evidence type="ECO:0000313" key="3">
    <source>
        <dbReference type="Proteomes" id="UP000000763"/>
    </source>
</evidence>
<evidence type="ECO:0000313" key="1">
    <source>
        <dbReference type="EMBL" id="BAD12960.1"/>
    </source>
</evidence>
<evidence type="ECO:0000313" key="2">
    <source>
        <dbReference type="EMBL" id="BAD12973.1"/>
    </source>
</evidence>
<dbReference type="AlphaFoldDB" id="Q6Z9L9"/>
<dbReference type="EMBL" id="AP004652">
    <property type="protein sequence ID" value="BAD12960.1"/>
    <property type="molecule type" value="Genomic_DNA"/>
</dbReference>
<dbReference type="Proteomes" id="UP000000763">
    <property type="component" value="Chromosome 8"/>
</dbReference>